<dbReference type="RefSeq" id="WP_069094034.1">
    <property type="nucleotide sequence ID" value="NZ_MASI01000001.1"/>
</dbReference>
<dbReference type="PANTHER" id="PTHR43575:SF1">
    <property type="entry name" value="PROTEIN ABCI7, CHLOROPLASTIC"/>
    <property type="match status" value="1"/>
</dbReference>
<name>A0A1E2S3A9_9HYPH</name>
<dbReference type="OrthoDB" id="9768262at2"/>
<sequence length="465" mass="50630">MDLPVQQFRSEIEQELLDSFAALHDALPGAQNDRVAKLRSDAMERYASLGLPHRRIEAWKYTDLRARLGEAYPMVRPSGRPIDQAEIEKGLGPRVANLDSYRVVIAEGEFRSELSDVQALKEAGAELRSLAETLEHLPDDLGPLLAETGEQRSGFEAARPTGRSGAGPDPIIALNMALMTGGAVLRLGDGVSLDKPVHVIHLDGAGEPVSSVTRLIVVTGKGASLDLIESYAGLGGRGLQRNALTQIVAGADSHIEHTKIQREEDEAVHLSNWLLTLHENVRYNGFQYTNGGELARNDVRVLFEGEGTVMNFSAASLLKSRQHADTTMVIEHLVPHCTSRELYKAVLDDESRGVFQAKVIVARDAQKTDGKQMGQALLLSEGAEFDTKPELEIFADDVVCGHGATSGQIDEDLLFYLEARGIPEPQARALLVQAFVGEALEQIDREPLRDALTGVTADWLGVKLD</sequence>
<reference evidence="4 5" key="1">
    <citation type="submission" date="2016-07" db="EMBL/GenBank/DDBJ databases">
        <title>Draft genome sequence of Methyloligella halotolerans C2T (VKM B-2706T=CCUG 61687T=DSM 25045T), a halotolerant polyhydroxybutyrate accumulating methylotroph.</title>
        <authorList>
            <person name="Vasilenko O.V."/>
            <person name="Doronina N.V."/>
            <person name="Poroshina M.N."/>
            <person name="Tarlachkov S.V."/>
            <person name="Trotsenko Y.A."/>
        </authorList>
    </citation>
    <scope>NUCLEOTIDE SEQUENCE [LARGE SCALE GENOMIC DNA]</scope>
    <source>
        <strain evidence="4 5">VKM B-2706</strain>
    </source>
</reference>
<dbReference type="InterPro" id="IPR011542">
    <property type="entry name" value="SUF_FeS_clus_asmbl_SufD"/>
</dbReference>
<dbReference type="InterPro" id="IPR000825">
    <property type="entry name" value="SUF_FeS_clus_asmbl_SufBD_core"/>
</dbReference>
<dbReference type="Proteomes" id="UP000095087">
    <property type="component" value="Unassembled WGS sequence"/>
</dbReference>
<dbReference type="Pfam" id="PF01458">
    <property type="entry name" value="SUFBD_core"/>
    <property type="match status" value="1"/>
</dbReference>
<dbReference type="STRING" id="1177755.A7A08_00652"/>
<dbReference type="InterPro" id="IPR045595">
    <property type="entry name" value="SufBD_N"/>
</dbReference>
<comment type="similarity">
    <text evidence="1">Belongs to the iron-sulfur cluster assembly SufBD family.</text>
</comment>
<dbReference type="AlphaFoldDB" id="A0A1E2S3A9"/>
<evidence type="ECO:0000313" key="4">
    <source>
        <dbReference type="EMBL" id="ODA68818.1"/>
    </source>
</evidence>
<dbReference type="SUPFAM" id="SSF101960">
    <property type="entry name" value="Stabilizer of iron transporter SufD"/>
    <property type="match status" value="1"/>
</dbReference>
<evidence type="ECO:0000313" key="5">
    <source>
        <dbReference type="Proteomes" id="UP000095087"/>
    </source>
</evidence>
<dbReference type="PATRIC" id="fig|1177755.3.peg.651"/>
<feature type="domain" description="SUF system FeS cluster assembly SufBD core" evidence="2">
    <location>
        <begin position="209"/>
        <end position="435"/>
    </location>
</feature>
<dbReference type="Pfam" id="PF19295">
    <property type="entry name" value="SufBD_N"/>
    <property type="match status" value="1"/>
</dbReference>
<dbReference type="GO" id="GO:0016226">
    <property type="term" value="P:iron-sulfur cluster assembly"/>
    <property type="evidence" value="ECO:0007669"/>
    <property type="project" value="InterPro"/>
</dbReference>
<accession>A0A1E2S3A9</accession>
<feature type="domain" description="SUF system FeS cluster assembly SufBD N-terminal" evidence="3">
    <location>
        <begin position="11"/>
        <end position="199"/>
    </location>
</feature>
<dbReference type="NCBIfam" id="TIGR01981">
    <property type="entry name" value="sufD"/>
    <property type="match status" value="1"/>
</dbReference>
<comment type="caution">
    <text evidence="4">The sequence shown here is derived from an EMBL/GenBank/DDBJ whole genome shotgun (WGS) entry which is preliminary data.</text>
</comment>
<dbReference type="InterPro" id="IPR037284">
    <property type="entry name" value="SUF_FeS_clus_asmbl_SufBD_sf"/>
</dbReference>
<dbReference type="PANTHER" id="PTHR43575">
    <property type="entry name" value="PROTEIN ABCI7, CHLOROPLASTIC"/>
    <property type="match status" value="1"/>
</dbReference>
<proteinExistence type="inferred from homology"/>
<protein>
    <submittedName>
        <fullName evidence="4">FeS cluster assembly protein SufD</fullName>
    </submittedName>
</protein>
<evidence type="ECO:0000256" key="1">
    <source>
        <dbReference type="ARBA" id="ARBA00043967"/>
    </source>
</evidence>
<evidence type="ECO:0000259" key="3">
    <source>
        <dbReference type="Pfam" id="PF19295"/>
    </source>
</evidence>
<keyword evidence="5" id="KW-1185">Reference proteome</keyword>
<gene>
    <name evidence="4" type="ORF">A7A08_00652</name>
</gene>
<dbReference type="InterPro" id="IPR055346">
    <property type="entry name" value="Fe-S_cluster_assembly_SufBD"/>
</dbReference>
<dbReference type="EMBL" id="MASI01000001">
    <property type="protein sequence ID" value="ODA68818.1"/>
    <property type="molecule type" value="Genomic_DNA"/>
</dbReference>
<evidence type="ECO:0000259" key="2">
    <source>
        <dbReference type="Pfam" id="PF01458"/>
    </source>
</evidence>
<organism evidence="4 5">
    <name type="scientific">Methyloligella halotolerans</name>
    <dbReference type="NCBI Taxonomy" id="1177755"/>
    <lineage>
        <taxon>Bacteria</taxon>
        <taxon>Pseudomonadati</taxon>
        <taxon>Pseudomonadota</taxon>
        <taxon>Alphaproteobacteria</taxon>
        <taxon>Hyphomicrobiales</taxon>
        <taxon>Hyphomicrobiaceae</taxon>
        <taxon>Methyloligella</taxon>
    </lineage>
</organism>